<dbReference type="OrthoDB" id="10540878at2759"/>
<name>A0A9W7G2W4_9STRA</name>
<reference evidence="3" key="1">
    <citation type="journal article" date="2023" name="Commun. Biol.">
        <title>Genome analysis of Parmales, the sister group of diatoms, reveals the evolutionary specialization of diatoms from phago-mixotrophs to photoautotrophs.</title>
        <authorList>
            <person name="Ban H."/>
            <person name="Sato S."/>
            <person name="Yoshikawa S."/>
            <person name="Yamada K."/>
            <person name="Nakamura Y."/>
            <person name="Ichinomiya M."/>
            <person name="Sato N."/>
            <person name="Blanc-Mathieu R."/>
            <person name="Endo H."/>
            <person name="Kuwata A."/>
            <person name="Ogata H."/>
        </authorList>
    </citation>
    <scope>NUCLEOTIDE SEQUENCE [LARGE SCALE GENOMIC DNA]</scope>
</reference>
<protein>
    <submittedName>
        <fullName evidence="2">Uncharacterized protein</fullName>
    </submittedName>
</protein>
<sequence>MSSPARKPLGSLSSNSSPAHASNYVPKKTGFASVIEQWGAIFAPTINSSRRISSPRRKKSSRNITDSSKKRKQARRERSSIVADDFGMTMVIQSPDTPDPDTPNSKGETPIEKKLVRKMNGKRKKTSRPKPTSGSKKNKSHASKTPTIPLTKPSRTKTRMNYDRASDLVRTNLSVDVDQSSSLMNSTDSSVESIGKVVPSAPSRAVAASSKGLPPTWGAASKVPKLGPNEVLVSADYLLRKQSTPLSFALPSPMDRGSSTPSSSQNSSSVSSNINALSPSVDDGMRIEEEKLLDVSQEIAEDIKRASKRGGGVAFKKIITPESVRRARMEISRAEALEPKGEVENEQVEEAEEARRSGGFRMAAFLTTLLIVILSSTKFVHPPTTSGSYEPPSHAYESTDKVILMPPPSPITSVKAKWFVASLTPVSSPPPPTSSNPVVVVVKEHKALAPVRRLANAILDDVINGGVKEAVRFVFISTVLNLGFGGILGNPISKTISKRLGVWLMKMGVAAKGKVGKWGVKVFKKGVKVFKTFK</sequence>
<feature type="region of interest" description="Disordered" evidence="1">
    <location>
        <begin position="247"/>
        <end position="281"/>
    </location>
</feature>
<feature type="compositionally biased region" description="Basic residues" evidence="1">
    <location>
        <begin position="115"/>
        <end position="128"/>
    </location>
</feature>
<proteinExistence type="predicted"/>
<keyword evidence="3" id="KW-1185">Reference proteome</keyword>
<feature type="compositionally biased region" description="Low complexity" evidence="1">
    <location>
        <begin position="258"/>
        <end position="280"/>
    </location>
</feature>
<gene>
    <name evidence="2" type="ORF">TrCOL_g1832</name>
</gene>
<evidence type="ECO:0000313" key="2">
    <source>
        <dbReference type="EMBL" id="GMI29904.1"/>
    </source>
</evidence>
<dbReference type="Proteomes" id="UP001165065">
    <property type="component" value="Unassembled WGS sequence"/>
</dbReference>
<accession>A0A9W7G2W4</accession>
<comment type="caution">
    <text evidence="2">The sequence shown here is derived from an EMBL/GenBank/DDBJ whole genome shotgun (WGS) entry which is preliminary data.</text>
</comment>
<dbReference type="EMBL" id="BRYA01000690">
    <property type="protein sequence ID" value="GMI29904.1"/>
    <property type="molecule type" value="Genomic_DNA"/>
</dbReference>
<feature type="compositionally biased region" description="Low complexity" evidence="1">
    <location>
        <begin position="8"/>
        <end position="23"/>
    </location>
</feature>
<evidence type="ECO:0000313" key="3">
    <source>
        <dbReference type="Proteomes" id="UP001165065"/>
    </source>
</evidence>
<feature type="region of interest" description="Disordered" evidence="1">
    <location>
        <begin position="43"/>
        <end position="165"/>
    </location>
</feature>
<evidence type="ECO:0000256" key="1">
    <source>
        <dbReference type="SAM" id="MobiDB-lite"/>
    </source>
</evidence>
<dbReference type="AlphaFoldDB" id="A0A9W7G2W4"/>
<organism evidence="2 3">
    <name type="scientific">Triparma columacea</name>
    <dbReference type="NCBI Taxonomy" id="722753"/>
    <lineage>
        <taxon>Eukaryota</taxon>
        <taxon>Sar</taxon>
        <taxon>Stramenopiles</taxon>
        <taxon>Ochrophyta</taxon>
        <taxon>Bolidophyceae</taxon>
        <taxon>Parmales</taxon>
        <taxon>Triparmaceae</taxon>
        <taxon>Triparma</taxon>
    </lineage>
</organism>
<feature type="region of interest" description="Disordered" evidence="1">
    <location>
        <begin position="1"/>
        <end position="24"/>
    </location>
</feature>